<feature type="chain" id="PRO_5039213527" evidence="2">
    <location>
        <begin position="23"/>
        <end position="638"/>
    </location>
</feature>
<dbReference type="Pfam" id="PF13181">
    <property type="entry name" value="TPR_8"/>
    <property type="match status" value="2"/>
</dbReference>
<organism evidence="3 4">
    <name type="scientific">Orenia marismortui</name>
    <dbReference type="NCBI Taxonomy" id="46469"/>
    <lineage>
        <taxon>Bacteria</taxon>
        <taxon>Bacillati</taxon>
        <taxon>Bacillota</taxon>
        <taxon>Clostridia</taxon>
        <taxon>Halanaerobiales</taxon>
        <taxon>Halobacteroidaceae</taxon>
        <taxon>Orenia</taxon>
    </lineage>
</organism>
<dbReference type="Gene3D" id="1.25.40.10">
    <property type="entry name" value="Tetratricopeptide repeat domain"/>
    <property type="match status" value="3"/>
</dbReference>
<dbReference type="AlphaFoldDB" id="A0A4R8GY58"/>
<dbReference type="RefSeq" id="WP_134116894.1">
    <property type="nucleotide sequence ID" value="NZ_SOEG01000014.1"/>
</dbReference>
<dbReference type="InterPro" id="IPR019734">
    <property type="entry name" value="TPR_rpt"/>
</dbReference>
<evidence type="ECO:0000313" key="3">
    <source>
        <dbReference type="EMBL" id="TDX51310.1"/>
    </source>
</evidence>
<keyword evidence="2" id="KW-0732">Signal</keyword>
<feature type="signal peptide" evidence="2">
    <location>
        <begin position="1"/>
        <end position="22"/>
    </location>
</feature>
<dbReference type="PROSITE" id="PS51257">
    <property type="entry name" value="PROKAR_LIPOPROTEIN"/>
    <property type="match status" value="1"/>
</dbReference>
<evidence type="ECO:0000313" key="4">
    <source>
        <dbReference type="Proteomes" id="UP000295832"/>
    </source>
</evidence>
<sequence>MKFFKLLIVLILVILITLGCSNQNSTSTNSESTSNSQEDKSTQKVVQKNITKLEKFKEEVIEAKGDYDQISDKLLNTYSKHPRWEISGEIIERNSGQISLWGKANSDDANSNHPGWLRDDGNILITNPNQNKISYKQYKGGVHWYIKQEYGTNAFGAKVPVNIYGPPPKTIVKQRKKQEQALEKIHDKLNNLVTYVDKKYKSEVNSNTKDALIYEDYGRLYYDLYKDLNKYLNKNILAEYNLINEALSNYEQALELDPKNVSILLILADLNNTYYSDGRDYAKKYYRKIVKLNSDALLDESLDSLVETYDAGLILMEESLYNKAVLSLKKAKKYSDHPTIKMQLIYALAKQIKELPEEESEDKLISLSNDIIREYSALREQDALSDKGFKNLSELAEDSGKLRILEVEIYHNLASLYESKNDLDTAIDYRNKTISLWNDMFEYVATGLYDLNDNATELLRNSVNDSIKLANIYSKKGNWENTIKQLTRAIDISLNASTEKLEIDSQNPYLHYLFGRVYYKYSKGLRGNSKTETILQQYAFEEIKKALKIEPDNEIYNNTLGYMYLSQHTEYENRDKEQAKLYLEKAIASDPNYKKAYGNLARVIDDRKKQREYRKISKMTGGIEDIDEILTKYAPQQK</sequence>
<dbReference type="SMART" id="SM00028">
    <property type="entry name" value="TPR"/>
    <property type="match status" value="3"/>
</dbReference>
<name>A0A4R8GY58_9FIRM</name>
<keyword evidence="4" id="KW-1185">Reference proteome</keyword>
<comment type="caution">
    <text evidence="3">The sequence shown here is derived from an EMBL/GenBank/DDBJ whole genome shotgun (WGS) entry which is preliminary data.</text>
</comment>
<feature type="compositionally biased region" description="Low complexity" evidence="1">
    <location>
        <begin position="23"/>
        <end position="36"/>
    </location>
</feature>
<dbReference type="EMBL" id="SOEG01000014">
    <property type="protein sequence ID" value="TDX51310.1"/>
    <property type="molecule type" value="Genomic_DNA"/>
</dbReference>
<protein>
    <submittedName>
        <fullName evidence="3">Tetratricopeptide repeat protein</fullName>
    </submittedName>
</protein>
<dbReference type="Proteomes" id="UP000295832">
    <property type="component" value="Unassembled WGS sequence"/>
</dbReference>
<dbReference type="SUPFAM" id="SSF48452">
    <property type="entry name" value="TPR-like"/>
    <property type="match status" value="1"/>
</dbReference>
<feature type="region of interest" description="Disordered" evidence="1">
    <location>
        <begin position="23"/>
        <end position="44"/>
    </location>
</feature>
<dbReference type="STRING" id="926561.GCA_000379025_01131"/>
<accession>A0A4R8GY58</accession>
<gene>
    <name evidence="3" type="ORF">C7959_11460</name>
</gene>
<proteinExistence type="predicted"/>
<evidence type="ECO:0000256" key="2">
    <source>
        <dbReference type="SAM" id="SignalP"/>
    </source>
</evidence>
<dbReference type="InterPro" id="IPR011990">
    <property type="entry name" value="TPR-like_helical_dom_sf"/>
</dbReference>
<reference evidence="3 4" key="1">
    <citation type="submission" date="2019-03" db="EMBL/GenBank/DDBJ databases">
        <title>Subsurface microbial communities from deep shales in Ohio and West Virginia, USA.</title>
        <authorList>
            <person name="Wrighton K."/>
        </authorList>
    </citation>
    <scope>NUCLEOTIDE SEQUENCE [LARGE SCALE GENOMIC DNA]</scope>
    <source>
        <strain evidence="3 4">MSL 6dP</strain>
    </source>
</reference>
<evidence type="ECO:0000256" key="1">
    <source>
        <dbReference type="SAM" id="MobiDB-lite"/>
    </source>
</evidence>